<feature type="chain" id="PRO_5020250925" evidence="2">
    <location>
        <begin position="23"/>
        <end position="620"/>
    </location>
</feature>
<feature type="compositionally biased region" description="Pro residues" evidence="1">
    <location>
        <begin position="99"/>
        <end position="108"/>
    </location>
</feature>
<dbReference type="PANTHER" id="PTHR31656">
    <property type="entry name" value="ROOT CAP DOMAIN-CONTAINING PROTEIN"/>
    <property type="match status" value="1"/>
</dbReference>
<evidence type="ECO:0000256" key="1">
    <source>
        <dbReference type="SAM" id="MobiDB-lite"/>
    </source>
</evidence>
<name>A0A4S4ENS2_CAMSN</name>
<feature type="region of interest" description="Disordered" evidence="1">
    <location>
        <begin position="73"/>
        <end position="188"/>
    </location>
</feature>
<sequence>MAQPMVPLCVCLVLLMVVVADGAPKAPKPKHVKCKDKNFPICRQNKNLHCPLDCPRNCTVDCVTCQAVCTAPPPPPPPPPPPSPPPSPPPPPKQKKPHSPPPPRSPPPPKHKTPHSPPPSRTPSPPSPISTPPPPPTEVPTLPPPPSVPTSSPPPPPSNVPTSPPTPISTPPLPPSTPPPSTNPKKARCMNKAHETCYRREFTCPIACPEQCEVDCVICSPVCNCNRPGAVCQDPRFVGADGIAFYFHGKKDQDFCIVTDSNLHINAHFIGKRNSNMKRDFTWIQSLGILFDSHKLSIAAQKTAIWDDSVDRLSLSFDGEPVLLSAVSGDTWQPSAVSGVSITRSRDANSVVIEVEGNFKIKANVVPITEKDSRVHNYGVTEEDCFAHLDLGFKFYSLSGGVNGVLGQTYGGDYVSKVKMGVVMPVLGGHKEFGSSNLFAVDCAVARFNGSFNSSEGFEYGDLNCGSGMDGFLRSKPLSFLSHPLPECSCLRCGTTKASFHASSPSTQLQVEAALGVTHHCLAWMDGDSISQSRDKETKDDLDEEKGRDGVARREGECTRDGEELRWLVVVGTEEIYSFSAKGAKPRRDVHMVNSRHLDFMSRTRVTRQRGGISQRSKKG</sequence>
<organism evidence="3 4">
    <name type="scientific">Camellia sinensis var. sinensis</name>
    <name type="common">China tea</name>
    <dbReference type="NCBI Taxonomy" id="542762"/>
    <lineage>
        <taxon>Eukaryota</taxon>
        <taxon>Viridiplantae</taxon>
        <taxon>Streptophyta</taxon>
        <taxon>Embryophyta</taxon>
        <taxon>Tracheophyta</taxon>
        <taxon>Spermatophyta</taxon>
        <taxon>Magnoliopsida</taxon>
        <taxon>eudicotyledons</taxon>
        <taxon>Gunneridae</taxon>
        <taxon>Pentapetalae</taxon>
        <taxon>asterids</taxon>
        <taxon>Ericales</taxon>
        <taxon>Theaceae</taxon>
        <taxon>Camellia</taxon>
    </lineage>
</organism>
<evidence type="ECO:0000256" key="2">
    <source>
        <dbReference type="SAM" id="SignalP"/>
    </source>
</evidence>
<dbReference type="EMBL" id="SDRB02003456">
    <property type="protein sequence ID" value="THG17736.1"/>
    <property type="molecule type" value="Genomic_DNA"/>
</dbReference>
<accession>A0A4S4ENS2</accession>
<proteinExistence type="predicted"/>
<keyword evidence="2" id="KW-0732">Signal</keyword>
<feature type="compositionally biased region" description="Pro residues" evidence="1">
    <location>
        <begin position="73"/>
        <end position="92"/>
    </location>
</feature>
<protein>
    <submittedName>
        <fullName evidence="3">Uncharacterized protein</fullName>
    </submittedName>
</protein>
<feature type="compositionally biased region" description="Basic and acidic residues" evidence="1">
    <location>
        <begin position="533"/>
        <end position="556"/>
    </location>
</feature>
<evidence type="ECO:0000313" key="4">
    <source>
        <dbReference type="Proteomes" id="UP000306102"/>
    </source>
</evidence>
<evidence type="ECO:0000313" key="3">
    <source>
        <dbReference type="EMBL" id="THG17736.1"/>
    </source>
</evidence>
<dbReference type="PRINTS" id="PR01217">
    <property type="entry name" value="PRICHEXTENSN"/>
</dbReference>
<dbReference type="InterPro" id="IPR009646">
    <property type="entry name" value="Root_cap"/>
</dbReference>
<feature type="region of interest" description="Disordered" evidence="1">
    <location>
        <begin position="531"/>
        <end position="556"/>
    </location>
</feature>
<keyword evidence="4" id="KW-1185">Reference proteome</keyword>
<dbReference type="AlphaFoldDB" id="A0A4S4ENS2"/>
<feature type="signal peptide" evidence="2">
    <location>
        <begin position="1"/>
        <end position="22"/>
    </location>
</feature>
<comment type="caution">
    <text evidence="3">The sequence shown here is derived from an EMBL/GenBank/DDBJ whole genome shotgun (WGS) entry which is preliminary data.</text>
</comment>
<dbReference type="Pfam" id="PF06830">
    <property type="entry name" value="Root_cap"/>
    <property type="match status" value="1"/>
</dbReference>
<dbReference type="Proteomes" id="UP000306102">
    <property type="component" value="Unassembled WGS sequence"/>
</dbReference>
<feature type="compositionally biased region" description="Pro residues" evidence="1">
    <location>
        <begin position="115"/>
        <end position="182"/>
    </location>
</feature>
<dbReference type="STRING" id="542762.A0A4S4ENS2"/>
<reference evidence="3 4" key="1">
    <citation type="journal article" date="2018" name="Proc. Natl. Acad. Sci. U.S.A.">
        <title>Draft genome sequence of Camellia sinensis var. sinensis provides insights into the evolution of the tea genome and tea quality.</title>
        <authorList>
            <person name="Wei C."/>
            <person name="Yang H."/>
            <person name="Wang S."/>
            <person name="Zhao J."/>
            <person name="Liu C."/>
            <person name="Gao L."/>
            <person name="Xia E."/>
            <person name="Lu Y."/>
            <person name="Tai Y."/>
            <person name="She G."/>
            <person name="Sun J."/>
            <person name="Cao H."/>
            <person name="Tong W."/>
            <person name="Gao Q."/>
            <person name="Li Y."/>
            <person name="Deng W."/>
            <person name="Jiang X."/>
            <person name="Wang W."/>
            <person name="Chen Q."/>
            <person name="Zhang S."/>
            <person name="Li H."/>
            <person name="Wu J."/>
            <person name="Wang P."/>
            <person name="Li P."/>
            <person name="Shi C."/>
            <person name="Zheng F."/>
            <person name="Jian J."/>
            <person name="Huang B."/>
            <person name="Shan D."/>
            <person name="Shi M."/>
            <person name="Fang C."/>
            <person name="Yue Y."/>
            <person name="Li F."/>
            <person name="Li D."/>
            <person name="Wei S."/>
            <person name="Han B."/>
            <person name="Jiang C."/>
            <person name="Yin Y."/>
            <person name="Xia T."/>
            <person name="Zhang Z."/>
            <person name="Bennetzen J.L."/>
            <person name="Zhao S."/>
            <person name="Wan X."/>
        </authorList>
    </citation>
    <scope>NUCLEOTIDE SEQUENCE [LARGE SCALE GENOMIC DNA]</scope>
    <source>
        <strain evidence="4">cv. Shuchazao</strain>
        <tissue evidence="3">Leaf</tissue>
    </source>
</reference>
<gene>
    <name evidence="3" type="ORF">TEA_030152</name>
</gene>